<sequence length="164" mass="18579">MSLNSEWLTQQLFKDSNADAYPRYPGCIMRSDFLDKTISSSKQVRFRQNVLHSANGSADRVSTYDFTETGFDELTNVTSFSNSDSISIPQTRCPLDNKSTLNQFCSTQTSCDAPETMKNNANNIVTTVKVFHFLGLPITFHNSRYYCPTYDVLVTRILENCLVI</sequence>
<reference evidence="1" key="2">
    <citation type="submission" date="2009-03" db="EMBL/GenBank/DDBJ databases">
        <authorList>
            <person name="Gang L."/>
        </authorList>
    </citation>
    <scope>NUCLEOTIDE SEQUENCE</scope>
    <source>
        <strain evidence="1">Anhui</strain>
    </source>
</reference>
<protein>
    <submittedName>
        <fullName evidence="1">Uncharacterized protein</fullName>
    </submittedName>
</protein>
<evidence type="ECO:0000313" key="1">
    <source>
        <dbReference type="EMBL" id="CAX73515.1"/>
    </source>
</evidence>
<accession>C1LFN7</accession>
<proteinExistence type="evidence at transcript level"/>
<dbReference type="AlphaFoldDB" id="C1LFN7"/>
<organism evidence="1">
    <name type="scientific">Schistosoma japonicum</name>
    <name type="common">Blood fluke</name>
    <dbReference type="NCBI Taxonomy" id="6182"/>
    <lineage>
        <taxon>Eukaryota</taxon>
        <taxon>Metazoa</taxon>
        <taxon>Spiralia</taxon>
        <taxon>Lophotrochozoa</taxon>
        <taxon>Platyhelminthes</taxon>
        <taxon>Trematoda</taxon>
        <taxon>Digenea</taxon>
        <taxon>Strigeidida</taxon>
        <taxon>Schistosomatoidea</taxon>
        <taxon>Schistosomatidae</taxon>
        <taxon>Schistosoma</taxon>
    </lineage>
</organism>
<reference evidence="1" key="1">
    <citation type="journal article" date="2009" name="Nature">
        <title>The Schistosoma japonicum genome reveals features of host-parasite interplay.</title>
        <authorList>
            <person name="Liu F."/>
            <person name="Zhou Y."/>
            <person name="Wang Z.Q."/>
            <person name="Lu G."/>
            <person name="Zheng H."/>
            <person name="Brindley P.J."/>
            <person name="McManus D.P."/>
            <person name="Blair D."/>
            <person name="Zhang Q.H."/>
            <person name="Zhong Y."/>
            <person name="Wang S."/>
            <person name="Han Z.G."/>
            <person name="Chen Z."/>
        </authorList>
    </citation>
    <scope>NUCLEOTIDE SEQUENCE</scope>
    <source>
        <strain evidence="1">Anhui</strain>
    </source>
</reference>
<dbReference type="EMBL" id="FN317786">
    <property type="protein sequence ID" value="CAX73515.1"/>
    <property type="molecule type" value="mRNA"/>
</dbReference>
<name>C1LFN7_SCHJA</name>